<dbReference type="RefSeq" id="WP_171475229.1">
    <property type="nucleotide sequence ID" value="NZ_CP053452.2"/>
</dbReference>
<evidence type="ECO:0000256" key="2">
    <source>
        <dbReference type="SAM" id="Phobius"/>
    </source>
</evidence>
<name>A0A6M5Z442_9BACT</name>
<organism evidence="3 4">
    <name type="scientific">Frigoriglobus tundricola</name>
    <dbReference type="NCBI Taxonomy" id="2774151"/>
    <lineage>
        <taxon>Bacteria</taxon>
        <taxon>Pseudomonadati</taxon>
        <taxon>Planctomycetota</taxon>
        <taxon>Planctomycetia</taxon>
        <taxon>Gemmatales</taxon>
        <taxon>Gemmataceae</taxon>
        <taxon>Frigoriglobus</taxon>
    </lineage>
</organism>
<proteinExistence type="predicted"/>
<keyword evidence="2" id="KW-1133">Transmembrane helix</keyword>
<protein>
    <recommendedName>
        <fullName evidence="5">Tetratricopeptide repeat-like domain-containing protein</fullName>
    </recommendedName>
</protein>
<feature type="compositionally biased region" description="Pro residues" evidence="1">
    <location>
        <begin position="246"/>
        <end position="259"/>
    </location>
</feature>
<dbReference type="Proteomes" id="UP000503447">
    <property type="component" value="Chromosome"/>
</dbReference>
<evidence type="ECO:0008006" key="5">
    <source>
        <dbReference type="Google" id="ProtNLM"/>
    </source>
</evidence>
<dbReference type="KEGG" id="ftj:FTUN_8125"/>
<dbReference type="Gene3D" id="1.25.40.10">
    <property type="entry name" value="Tetratricopeptide repeat domain"/>
    <property type="match status" value="1"/>
</dbReference>
<feature type="transmembrane region" description="Helical" evidence="2">
    <location>
        <begin position="37"/>
        <end position="60"/>
    </location>
</feature>
<accession>A0A6M5Z442</accession>
<dbReference type="AlphaFoldDB" id="A0A6M5Z442"/>
<keyword evidence="2" id="KW-0472">Membrane</keyword>
<sequence>MSTEQQPPPPAVVPKDEPNALAAGLSTGWEQFKQGKIVSYPMMALFLVVVAGAGVTWWIVRERGRAESAKWVELDGVTSPTRLEEFAKAYPNTIQAKIAELEIARLQLGPDGIERLTATDPAVRKAAAESVEKARETFARLVDEFKDQPILRVECLLACAKSEAVLVGMPKEGQLSEFRGDPKKAIEWLDKVAEAAPETDWGKDAKKLADTLKNQTSKEQVINLQSSVYVMPTLPKIGGPKGPFDPQLPPDPFGGPIAP</sequence>
<keyword evidence="4" id="KW-1185">Reference proteome</keyword>
<feature type="region of interest" description="Disordered" evidence="1">
    <location>
        <begin position="238"/>
        <end position="259"/>
    </location>
</feature>
<reference evidence="4" key="1">
    <citation type="submission" date="2020-05" db="EMBL/GenBank/DDBJ databases">
        <title>Frigoriglobus tundricola gen. nov., sp. nov., a psychrotolerant cellulolytic planctomycete of the family Gemmataceae with two divergent copies of 16S rRNA gene.</title>
        <authorList>
            <person name="Kulichevskaya I.S."/>
            <person name="Ivanova A.A."/>
            <person name="Naumoff D.G."/>
            <person name="Beletsky A.V."/>
            <person name="Rijpstra W.I.C."/>
            <person name="Sinninghe Damste J.S."/>
            <person name="Mardanov A.V."/>
            <person name="Ravin N.V."/>
            <person name="Dedysh S.N."/>
        </authorList>
    </citation>
    <scope>NUCLEOTIDE SEQUENCE [LARGE SCALE GENOMIC DNA]</scope>
    <source>
        <strain evidence="4">PL17</strain>
    </source>
</reference>
<evidence type="ECO:0000256" key="1">
    <source>
        <dbReference type="SAM" id="MobiDB-lite"/>
    </source>
</evidence>
<gene>
    <name evidence="3" type="ORF">FTUN_8125</name>
</gene>
<dbReference type="EMBL" id="CP053452">
    <property type="protein sequence ID" value="QJX00495.1"/>
    <property type="molecule type" value="Genomic_DNA"/>
</dbReference>
<keyword evidence="2" id="KW-0812">Transmembrane</keyword>
<evidence type="ECO:0000313" key="3">
    <source>
        <dbReference type="EMBL" id="QJX00495.1"/>
    </source>
</evidence>
<dbReference type="InterPro" id="IPR011990">
    <property type="entry name" value="TPR-like_helical_dom_sf"/>
</dbReference>
<evidence type="ECO:0000313" key="4">
    <source>
        <dbReference type="Proteomes" id="UP000503447"/>
    </source>
</evidence>